<dbReference type="InterPro" id="IPR013762">
    <property type="entry name" value="Integrase-like_cat_sf"/>
</dbReference>
<feature type="region of interest" description="Disordered" evidence="3">
    <location>
        <begin position="25"/>
        <end position="45"/>
    </location>
</feature>
<reference evidence="5" key="1">
    <citation type="journal article" date="2019" name="Int. J. Syst. Evol. Microbiol.">
        <title>The Global Catalogue of Microorganisms (GCM) 10K type strain sequencing project: providing services to taxonomists for standard genome sequencing and annotation.</title>
        <authorList>
            <consortium name="The Broad Institute Genomics Platform"/>
            <consortium name="The Broad Institute Genome Sequencing Center for Infectious Disease"/>
            <person name="Wu L."/>
            <person name="Ma J."/>
        </authorList>
    </citation>
    <scope>NUCLEOTIDE SEQUENCE [LARGE SCALE GENOMIC DNA]</scope>
    <source>
        <strain evidence="5">CECT 8064</strain>
    </source>
</reference>
<keyword evidence="2" id="KW-0233">DNA recombination</keyword>
<dbReference type="Gene3D" id="1.10.150.130">
    <property type="match status" value="1"/>
</dbReference>
<evidence type="ECO:0000313" key="4">
    <source>
        <dbReference type="EMBL" id="MFC4512603.1"/>
    </source>
</evidence>
<dbReference type="InterPro" id="IPR010998">
    <property type="entry name" value="Integrase_recombinase_N"/>
</dbReference>
<evidence type="ECO:0000256" key="2">
    <source>
        <dbReference type="ARBA" id="ARBA00023172"/>
    </source>
</evidence>
<comment type="caution">
    <text evidence="4">The sequence shown here is derived from an EMBL/GenBank/DDBJ whole genome shotgun (WGS) entry which is preliminary data.</text>
</comment>
<name>A0ABV9BEZ9_9ACTN</name>
<dbReference type="InterPro" id="IPR011010">
    <property type="entry name" value="DNA_brk_join_enz"/>
</dbReference>
<sequence length="423" mass="48778">MAYAEKRVSTAKGSKGKVTWRARYKKPDGSWGSEPGFPTKKTAERWGEEQEAAIRAGRWTDPDLMRKPFGVWAREWMAAQSSRGRTVINRWDRLEEQIFPRWEHTSLITINWFEVETWARTLTCHPSTTRQSVRLMSQILTGAVDAQHLTVNTLYGRRLTGLASPEIDEPTSTEHDGDTEHSIIATPEEVLLIARRLGPIVGLHILTLAFTGMRFEELLGLQRHNALRRRRQRYDTGFFECPVIRIDKETGAFVQYSVRDADGSRRIFRGLEPPKTPQSARDIDIPPFLEKLLRQHLDRWPHEHVFTRPSGVLWWRSHWCIVLRPAADGRDSSPKARSRAAREAWEPIKPGLTARALRKTHDSWQEELGVAPVLGYEQMGHKYPGIKGTYRRPTPAMRKRRLEGLQELFDKALANLGWISVWE</sequence>
<protein>
    <recommendedName>
        <fullName evidence="6">Integrase</fullName>
    </recommendedName>
</protein>
<dbReference type="RefSeq" id="WP_358214324.1">
    <property type="nucleotide sequence ID" value="NZ_JBHSFS010000002.1"/>
</dbReference>
<evidence type="ECO:0000256" key="3">
    <source>
        <dbReference type="SAM" id="MobiDB-lite"/>
    </source>
</evidence>
<proteinExistence type="predicted"/>
<dbReference type="EMBL" id="JBHSFS010000002">
    <property type="protein sequence ID" value="MFC4512603.1"/>
    <property type="molecule type" value="Genomic_DNA"/>
</dbReference>
<dbReference type="Proteomes" id="UP001595990">
    <property type="component" value="Unassembled WGS sequence"/>
</dbReference>
<dbReference type="SUPFAM" id="SSF56349">
    <property type="entry name" value="DNA breaking-rejoining enzymes"/>
    <property type="match status" value="1"/>
</dbReference>
<gene>
    <name evidence="4" type="ORF">ACFPEN_06610</name>
</gene>
<evidence type="ECO:0000313" key="5">
    <source>
        <dbReference type="Proteomes" id="UP001595990"/>
    </source>
</evidence>
<accession>A0ABV9BEZ9</accession>
<evidence type="ECO:0008006" key="6">
    <source>
        <dbReference type="Google" id="ProtNLM"/>
    </source>
</evidence>
<dbReference type="Gene3D" id="1.10.443.10">
    <property type="entry name" value="Intergrase catalytic core"/>
    <property type="match status" value="1"/>
</dbReference>
<keyword evidence="5" id="KW-1185">Reference proteome</keyword>
<keyword evidence="1" id="KW-0238">DNA-binding</keyword>
<evidence type="ECO:0000256" key="1">
    <source>
        <dbReference type="ARBA" id="ARBA00023125"/>
    </source>
</evidence>
<organism evidence="4 5">
    <name type="scientific">Streptomyces ehimensis</name>
    <dbReference type="NCBI Taxonomy" id="68195"/>
    <lineage>
        <taxon>Bacteria</taxon>
        <taxon>Bacillati</taxon>
        <taxon>Actinomycetota</taxon>
        <taxon>Actinomycetes</taxon>
        <taxon>Kitasatosporales</taxon>
        <taxon>Streptomycetaceae</taxon>
        <taxon>Streptomyces</taxon>
    </lineage>
</organism>